<dbReference type="RefSeq" id="WP_269834596.1">
    <property type="nucleotide sequence ID" value="NZ_JAPZLR010000001.1"/>
</dbReference>
<proteinExistence type="predicted"/>
<evidence type="ECO:0000313" key="1">
    <source>
        <dbReference type="EMBL" id="MCZ7936596.1"/>
    </source>
</evidence>
<name>A0A9X3KKQ6_9HYPH</name>
<gene>
    <name evidence="1" type="ORF">O9X88_03490</name>
</gene>
<comment type="caution">
    <text evidence="1">The sequence shown here is derived from an EMBL/GenBank/DDBJ whole genome shotgun (WGS) entry which is preliminary data.</text>
</comment>
<dbReference type="EMBL" id="JAPZLR010000001">
    <property type="protein sequence ID" value="MCZ7936596.1"/>
    <property type="molecule type" value="Genomic_DNA"/>
</dbReference>
<organism evidence="1 2">
    <name type="scientific">Agrobacterium salinitolerans</name>
    <dbReference type="NCBI Taxonomy" id="1183413"/>
    <lineage>
        <taxon>Bacteria</taxon>
        <taxon>Pseudomonadati</taxon>
        <taxon>Pseudomonadota</taxon>
        <taxon>Alphaproteobacteria</taxon>
        <taxon>Hyphomicrobiales</taxon>
        <taxon>Rhizobiaceae</taxon>
        <taxon>Rhizobium/Agrobacterium group</taxon>
        <taxon>Agrobacterium</taxon>
    </lineage>
</organism>
<dbReference type="AlphaFoldDB" id="A0A9X3KKQ6"/>
<accession>A0A9X3KKQ6</accession>
<protein>
    <submittedName>
        <fullName evidence="1">Uncharacterized protein</fullName>
    </submittedName>
</protein>
<reference evidence="1" key="1">
    <citation type="submission" date="2022-12" db="EMBL/GenBank/DDBJ databases">
        <title>Draft genome sequences of 22 rhizogenic Agrobacterium biovar 1 strains, the causative agent of hairy root disease.</title>
        <authorList>
            <person name="Kim N."/>
            <person name="Vargas P."/>
            <person name="Rediers H."/>
        </authorList>
    </citation>
    <scope>NUCLEOTIDE SEQUENCE</scope>
    <source>
        <strain evidence="1">ST15.13.006</strain>
    </source>
</reference>
<dbReference type="Proteomes" id="UP001151018">
    <property type="component" value="Unassembled WGS sequence"/>
</dbReference>
<sequence length="58" mass="6364">MAARGRFTALKEVVDFPFRDGCFRLGQAGKSGKKLQKNCIFSGKKVLRSAFRPSSRGG</sequence>
<evidence type="ECO:0000313" key="2">
    <source>
        <dbReference type="Proteomes" id="UP001151018"/>
    </source>
</evidence>